<dbReference type="InterPro" id="IPR029787">
    <property type="entry name" value="Nucleotide_cyclase"/>
</dbReference>
<gene>
    <name evidence="3" type="ORF">BJ983_002087</name>
</gene>
<dbReference type="GO" id="GO:0035556">
    <property type="term" value="P:intracellular signal transduction"/>
    <property type="evidence" value="ECO:0007669"/>
    <property type="project" value="InterPro"/>
</dbReference>
<dbReference type="SUPFAM" id="SSF55073">
    <property type="entry name" value="Nucleotide cyclase"/>
    <property type="match status" value="1"/>
</dbReference>
<comment type="similarity">
    <text evidence="1">Belongs to the adenylyl cyclase class-3 family.</text>
</comment>
<name>A0A7Y9DV38_9PSEU</name>
<dbReference type="Gene3D" id="3.30.70.1230">
    <property type="entry name" value="Nucleotide cyclase"/>
    <property type="match status" value="1"/>
</dbReference>
<evidence type="ECO:0000313" key="3">
    <source>
        <dbReference type="EMBL" id="NYD35985.1"/>
    </source>
</evidence>
<dbReference type="RefSeq" id="WP_179793731.1">
    <property type="nucleotide sequence ID" value="NZ_BAABHP010000007.1"/>
</dbReference>
<organism evidence="3 4">
    <name type="scientific">Actinomycetospora corticicola</name>
    <dbReference type="NCBI Taxonomy" id="663602"/>
    <lineage>
        <taxon>Bacteria</taxon>
        <taxon>Bacillati</taxon>
        <taxon>Actinomycetota</taxon>
        <taxon>Actinomycetes</taxon>
        <taxon>Pseudonocardiales</taxon>
        <taxon>Pseudonocardiaceae</taxon>
        <taxon>Actinomycetospora</taxon>
    </lineage>
</organism>
<dbReference type="PANTHER" id="PTHR43081:SF1">
    <property type="entry name" value="ADENYLATE CYCLASE, TERMINAL-DIFFERENTIATION SPECIFIC"/>
    <property type="match status" value="1"/>
</dbReference>
<proteinExistence type="inferred from homology"/>
<feature type="domain" description="Guanylate cyclase" evidence="2">
    <location>
        <begin position="170"/>
        <end position="314"/>
    </location>
</feature>
<dbReference type="GO" id="GO:0009190">
    <property type="term" value="P:cyclic nucleotide biosynthetic process"/>
    <property type="evidence" value="ECO:0007669"/>
    <property type="project" value="InterPro"/>
</dbReference>
<dbReference type="Pfam" id="PF00211">
    <property type="entry name" value="Guanylate_cyc"/>
    <property type="match status" value="1"/>
</dbReference>
<sequence>MSDSEADLAALRQAVIDALVDSRTASQVHDDAGRLQWVSEQLLQLAGADDSTEVGLGMSLDEGLELPIWSDMLSGTTREELRADLARRLQPDHDLPPLWVSPVELNLAGRNRPVGMLGLGLRAPDGRPAGTALVFAPLLPARVLALVSEGDEAMFTRMADLTEPGRRPTAVLFADIDSSGPLARRLPTPVYFDLVRRFTTVFDDLVARHGGIVGKHAGDGASAFFLAACSSGGGVGSESAAARSALAVALTLPGEVCTIIEALAADGVGLDPDDCRVNVGVHWGADLYIGQIVTGGRLEVTALGDEVNECARVEHVASGGQTLVSKTLVERLDPDDAAALGIDPLRLTYRPLAELAGDHDAKAVRDAGTLAVVDLTGVSPER</sequence>
<evidence type="ECO:0000256" key="1">
    <source>
        <dbReference type="ARBA" id="ARBA00005381"/>
    </source>
</evidence>
<protein>
    <submittedName>
        <fullName evidence="3">Class 3 adenylate cyclase</fullName>
    </submittedName>
</protein>
<accession>A0A7Y9DV38</accession>
<dbReference type="Proteomes" id="UP000535890">
    <property type="component" value="Unassembled WGS sequence"/>
</dbReference>
<keyword evidence="4" id="KW-1185">Reference proteome</keyword>
<dbReference type="AlphaFoldDB" id="A0A7Y9DV38"/>
<dbReference type="InterPro" id="IPR001054">
    <property type="entry name" value="A/G_cyclase"/>
</dbReference>
<dbReference type="PROSITE" id="PS50125">
    <property type="entry name" value="GUANYLATE_CYCLASE_2"/>
    <property type="match status" value="1"/>
</dbReference>
<dbReference type="CDD" id="cd07302">
    <property type="entry name" value="CHD"/>
    <property type="match status" value="1"/>
</dbReference>
<evidence type="ECO:0000259" key="2">
    <source>
        <dbReference type="PROSITE" id="PS50125"/>
    </source>
</evidence>
<comment type="caution">
    <text evidence="3">The sequence shown here is derived from an EMBL/GenBank/DDBJ whole genome shotgun (WGS) entry which is preliminary data.</text>
</comment>
<evidence type="ECO:0000313" key="4">
    <source>
        <dbReference type="Proteomes" id="UP000535890"/>
    </source>
</evidence>
<dbReference type="PANTHER" id="PTHR43081">
    <property type="entry name" value="ADENYLATE CYCLASE, TERMINAL-DIFFERENTIATION SPECIFIC-RELATED"/>
    <property type="match status" value="1"/>
</dbReference>
<dbReference type="InterPro" id="IPR050697">
    <property type="entry name" value="Adenylyl/Guanylyl_Cyclase_3/4"/>
</dbReference>
<dbReference type="EMBL" id="JACCBN010000001">
    <property type="protein sequence ID" value="NYD35985.1"/>
    <property type="molecule type" value="Genomic_DNA"/>
</dbReference>
<reference evidence="3 4" key="1">
    <citation type="submission" date="2020-07" db="EMBL/GenBank/DDBJ databases">
        <title>Sequencing the genomes of 1000 actinobacteria strains.</title>
        <authorList>
            <person name="Klenk H.-P."/>
        </authorList>
    </citation>
    <scope>NUCLEOTIDE SEQUENCE [LARGE SCALE GENOMIC DNA]</scope>
    <source>
        <strain evidence="3 4">DSM 45772</strain>
    </source>
</reference>
<dbReference type="GO" id="GO:0004016">
    <property type="term" value="F:adenylate cyclase activity"/>
    <property type="evidence" value="ECO:0007669"/>
    <property type="project" value="UniProtKB-ARBA"/>
</dbReference>